<evidence type="ECO:0000313" key="1">
    <source>
        <dbReference type="EMBL" id="EGA64101.1"/>
    </source>
</evidence>
<reference evidence="1 2" key="1">
    <citation type="journal article" date="2012" name="Int. J. Syst. Evol. Microbiol.">
        <title>Vibrio caribbeanicus sp. nov., isolated from the marine sponge Scleritoderma cyanea.</title>
        <authorList>
            <person name="Hoffmann M."/>
            <person name="Monday S.R."/>
            <person name="Allard M.W."/>
            <person name="Strain E.A."/>
            <person name="Whittaker P."/>
            <person name="Naum M."/>
            <person name="McCarthy P.J."/>
            <person name="Lopez J.V."/>
            <person name="Fischer M."/>
            <person name="Brown E.W."/>
        </authorList>
    </citation>
    <scope>NUCLEOTIDE SEQUENCE [LARGE SCALE GENOMIC DNA]</scope>
    <source>
        <strain evidence="1 2">LMG 20546</strain>
    </source>
</reference>
<dbReference type="PANTHER" id="PTHR32432">
    <property type="entry name" value="CELL DIVISION PROTEIN FTSA-RELATED"/>
    <property type="match status" value="1"/>
</dbReference>
<dbReference type="InterPro" id="IPR043129">
    <property type="entry name" value="ATPase_NBD"/>
</dbReference>
<dbReference type="NCBIfam" id="TIGR01175">
    <property type="entry name" value="pilM"/>
    <property type="match status" value="1"/>
</dbReference>
<dbReference type="EMBL" id="AEVS01000096">
    <property type="protein sequence ID" value="EGA64101.1"/>
    <property type="molecule type" value="Genomic_DNA"/>
</dbReference>
<dbReference type="AlphaFoldDB" id="E8LYY1"/>
<name>E8LYY1_9VIBR</name>
<dbReference type="OrthoDB" id="9773403at2"/>
<sequence length="319" mass="35878">MGKSVVTGIDIGYHSIKVVVLKPYKGTFALVGYQELAIESDIFSDNHVLNYQKIVKKLKELRKSLPRFSRKVALALPDNAVISKLLQIDSGVKEQEREYALLEAFSAQSPFPLEELSLDFVETGADSHSQTRQFQVFATKKELVENRIQVLHGAGFDPFMFDLQAHCLVQIWQLTVSRYRKSDWLLVNIGSQTTTVCIDFSHQAPYCKDIAIGISQHEYPVDELEELIVRLQRTIQLVNSMYDCEVEGLWLCGEAALITSLLKPISYGLGLECQLLNPFELLENRVDKKTSSELTGCSFVCATGTALRGLNWLERQGAV</sequence>
<gene>
    <name evidence="1" type="ORF">VIBR0546_16683</name>
</gene>
<comment type="caution">
    <text evidence="1">The sequence shown here is derived from an EMBL/GenBank/DDBJ whole genome shotgun (WGS) entry which is preliminary data.</text>
</comment>
<protein>
    <submittedName>
        <fullName evidence="1">Type IV pilus assembly protein PilM</fullName>
    </submittedName>
</protein>
<proteinExistence type="predicted"/>
<dbReference type="eggNOG" id="COG4972">
    <property type="taxonomic scope" value="Bacteria"/>
</dbReference>
<dbReference type="PANTHER" id="PTHR32432:SF3">
    <property type="entry name" value="ETHANOLAMINE UTILIZATION PROTEIN EUTJ"/>
    <property type="match status" value="1"/>
</dbReference>
<dbReference type="SUPFAM" id="SSF53067">
    <property type="entry name" value="Actin-like ATPase domain"/>
    <property type="match status" value="1"/>
</dbReference>
<keyword evidence="2" id="KW-1185">Reference proteome</keyword>
<dbReference type="Gene3D" id="3.30.420.40">
    <property type="match status" value="1"/>
</dbReference>
<accession>E8LYY1</accession>
<dbReference type="InterPro" id="IPR050696">
    <property type="entry name" value="FtsA/MreB"/>
</dbReference>
<evidence type="ECO:0000313" key="2">
    <source>
        <dbReference type="Proteomes" id="UP000004371"/>
    </source>
</evidence>
<dbReference type="Proteomes" id="UP000004371">
    <property type="component" value="Unassembled WGS sequence"/>
</dbReference>
<dbReference type="PIRSF" id="PIRSF019169">
    <property type="entry name" value="PilM"/>
    <property type="match status" value="1"/>
</dbReference>
<dbReference type="InterPro" id="IPR005883">
    <property type="entry name" value="PilM"/>
</dbReference>
<organism evidence="1 2">
    <name type="scientific">Vibrio brasiliensis LMG 20546</name>
    <dbReference type="NCBI Taxonomy" id="945543"/>
    <lineage>
        <taxon>Bacteria</taxon>
        <taxon>Pseudomonadati</taxon>
        <taxon>Pseudomonadota</taxon>
        <taxon>Gammaproteobacteria</taxon>
        <taxon>Vibrionales</taxon>
        <taxon>Vibrionaceae</taxon>
        <taxon>Vibrio</taxon>
        <taxon>Vibrio oreintalis group</taxon>
    </lineage>
</organism>
<dbReference type="RefSeq" id="WP_006881050.1">
    <property type="nucleotide sequence ID" value="NZ_AEVS01000096.1"/>
</dbReference>
<dbReference type="STRING" id="945543.VIBR0546_16683"/>
<dbReference type="Pfam" id="PF11104">
    <property type="entry name" value="PilM_2"/>
    <property type="match status" value="1"/>
</dbReference>